<evidence type="ECO:0000313" key="3">
    <source>
        <dbReference type="Proteomes" id="UP000294933"/>
    </source>
</evidence>
<feature type="compositionally biased region" description="Basic and acidic residues" evidence="1">
    <location>
        <begin position="110"/>
        <end position="122"/>
    </location>
</feature>
<dbReference type="Proteomes" id="UP000294933">
    <property type="component" value="Unassembled WGS sequence"/>
</dbReference>
<evidence type="ECO:0000313" key="2">
    <source>
        <dbReference type="EMBL" id="TDL22423.1"/>
    </source>
</evidence>
<dbReference type="VEuPathDB" id="FungiDB:BD410DRAFT_864759"/>
<sequence>MQPVSPKFQVPQFYSPSSLAMDFIKNAVYTPVAAKRKYDVERDIKQIKKAIKEMRDMRLPETDVRLCTHVLSCPYSYDCRAVDELKSIENFSRTEQASFAKGLKVATASDRKQAQRAHDELKSSGAYGPPLQDQNIGRFWKGGYMRPGLRGAEGTFKANLKEIGRHLVRGEADKYQKLRSGVQIEYNRKGGISKPQKLQDAIARNPYTRNLEI</sequence>
<keyword evidence="3" id="KW-1185">Reference proteome</keyword>
<reference evidence="2 3" key="1">
    <citation type="submission" date="2018-06" db="EMBL/GenBank/DDBJ databases">
        <title>A transcriptomic atlas of mushroom development highlights an independent origin of complex multicellularity.</title>
        <authorList>
            <consortium name="DOE Joint Genome Institute"/>
            <person name="Krizsan K."/>
            <person name="Almasi E."/>
            <person name="Merenyi Z."/>
            <person name="Sahu N."/>
            <person name="Viragh M."/>
            <person name="Koszo T."/>
            <person name="Mondo S."/>
            <person name="Kiss B."/>
            <person name="Balint B."/>
            <person name="Kues U."/>
            <person name="Barry K."/>
            <person name="Hegedus J.C."/>
            <person name="Henrissat B."/>
            <person name="Johnson J."/>
            <person name="Lipzen A."/>
            <person name="Ohm R."/>
            <person name="Nagy I."/>
            <person name="Pangilinan J."/>
            <person name="Yan J."/>
            <person name="Xiong Y."/>
            <person name="Grigoriev I.V."/>
            <person name="Hibbett D.S."/>
            <person name="Nagy L.G."/>
        </authorList>
    </citation>
    <scope>NUCLEOTIDE SEQUENCE [LARGE SCALE GENOMIC DNA]</scope>
    <source>
        <strain evidence="2 3">SZMC22713</strain>
    </source>
</reference>
<evidence type="ECO:0000256" key="1">
    <source>
        <dbReference type="SAM" id="MobiDB-lite"/>
    </source>
</evidence>
<proteinExistence type="predicted"/>
<gene>
    <name evidence="2" type="ORF">BD410DRAFT_864759</name>
</gene>
<organism evidence="2 3">
    <name type="scientific">Rickenella mellea</name>
    <dbReference type="NCBI Taxonomy" id="50990"/>
    <lineage>
        <taxon>Eukaryota</taxon>
        <taxon>Fungi</taxon>
        <taxon>Dikarya</taxon>
        <taxon>Basidiomycota</taxon>
        <taxon>Agaricomycotina</taxon>
        <taxon>Agaricomycetes</taxon>
        <taxon>Hymenochaetales</taxon>
        <taxon>Rickenellaceae</taxon>
        <taxon>Rickenella</taxon>
    </lineage>
</organism>
<name>A0A4Y7Q454_9AGAM</name>
<dbReference type="AlphaFoldDB" id="A0A4Y7Q454"/>
<dbReference type="EMBL" id="ML170175">
    <property type="protein sequence ID" value="TDL22423.1"/>
    <property type="molecule type" value="Genomic_DNA"/>
</dbReference>
<accession>A0A4Y7Q454</accession>
<protein>
    <submittedName>
        <fullName evidence="2">Uncharacterized protein</fullName>
    </submittedName>
</protein>
<feature type="region of interest" description="Disordered" evidence="1">
    <location>
        <begin position="110"/>
        <end position="130"/>
    </location>
</feature>